<dbReference type="EMBL" id="CP016397">
    <property type="protein sequence ID" value="ASQ46612.1"/>
    <property type="molecule type" value="Genomic_DNA"/>
</dbReference>
<dbReference type="RefSeq" id="WP_094091451.1">
    <property type="nucleotide sequence ID" value="NZ_CP016397.1"/>
</dbReference>
<evidence type="ECO:0000256" key="1">
    <source>
        <dbReference type="SAM" id="Coils"/>
    </source>
</evidence>
<dbReference type="InterPro" id="IPR046347">
    <property type="entry name" value="bZIP_sf"/>
</dbReference>
<keyword evidence="1" id="KW-0175">Coiled coil</keyword>
<dbReference type="CDD" id="cd14686">
    <property type="entry name" value="bZIP"/>
    <property type="match status" value="1"/>
</dbReference>
<keyword evidence="3" id="KW-1185">Reference proteome</keyword>
<reference evidence="3" key="1">
    <citation type="submission" date="2016-07" db="EMBL/GenBank/DDBJ databases">
        <authorList>
            <person name="Florea S."/>
            <person name="Webb J.S."/>
            <person name="Jaromczyk J."/>
            <person name="Schardl C.L."/>
        </authorList>
    </citation>
    <scope>NUCLEOTIDE SEQUENCE [LARGE SCALE GENOMIC DNA]</scope>
    <source>
        <strain evidence="3">CDC-D5610</strain>
    </source>
</reference>
<sequence length="308" mass="35972">MLEFYLNQQTLQDTLLLLIEQSLQGQEKEREKNQLLVLLHNQKERLNFLIDAEKNRIEVNLYELLKDYSNAYSEQQKILEELLGTLAKLWLPPLNVPGMALNELTPPSATVFSPPLEPLFPEMTSYPGTFFSFAPVLIEQPQNLQEKKQKEKSSFRVIRSSCKKTQQPSPEENQKLYEALKAKKMTGTFTLEDEREFQRLTRLISAKEYRERKKRKLLILKNQHKALEAENKELALECIQLQTENRVLQEELDADRIMLESIASEIIRKISTGQNISQTELLMYQKIQEVLDNLNNKTAFEQPPSFLF</sequence>
<name>A0A222P453_9GAMM</name>
<dbReference type="SUPFAM" id="SSF57959">
    <property type="entry name" value="Leucine zipper domain"/>
    <property type="match status" value="1"/>
</dbReference>
<organism evidence="2 3">
    <name type="scientific">Legionella clemsonensis</name>
    <dbReference type="NCBI Taxonomy" id="1867846"/>
    <lineage>
        <taxon>Bacteria</taxon>
        <taxon>Pseudomonadati</taxon>
        <taxon>Pseudomonadota</taxon>
        <taxon>Gammaproteobacteria</taxon>
        <taxon>Legionellales</taxon>
        <taxon>Legionellaceae</taxon>
        <taxon>Legionella</taxon>
    </lineage>
</organism>
<proteinExistence type="predicted"/>
<evidence type="ECO:0008006" key="4">
    <source>
        <dbReference type="Google" id="ProtNLM"/>
    </source>
</evidence>
<accession>A0A222P453</accession>
<evidence type="ECO:0000313" key="2">
    <source>
        <dbReference type="EMBL" id="ASQ46612.1"/>
    </source>
</evidence>
<dbReference type="GO" id="GO:0003700">
    <property type="term" value="F:DNA-binding transcription factor activity"/>
    <property type="evidence" value="ECO:0007669"/>
    <property type="project" value="InterPro"/>
</dbReference>
<gene>
    <name evidence="2" type="ORF">clem_10330</name>
</gene>
<feature type="coiled-coil region" evidence="1">
    <location>
        <begin position="210"/>
        <end position="251"/>
    </location>
</feature>
<dbReference type="Proteomes" id="UP000201728">
    <property type="component" value="Chromosome"/>
</dbReference>
<dbReference type="KEGG" id="lcd:clem_10330"/>
<dbReference type="OrthoDB" id="10018956at2"/>
<dbReference type="AlphaFoldDB" id="A0A222P453"/>
<evidence type="ECO:0000313" key="3">
    <source>
        <dbReference type="Proteomes" id="UP000201728"/>
    </source>
</evidence>
<protein>
    <recommendedName>
        <fullName evidence="4">BZIP domain-containing protein</fullName>
    </recommendedName>
</protein>